<comment type="caution">
    <text evidence="2">The sequence shown here is derived from an EMBL/GenBank/DDBJ whole genome shotgun (WGS) entry which is preliminary data.</text>
</comment>
<proteinExistence type="predicted"/>
<dbReference type="Pfam" id="PF19905">
    <property type="entry name" value="DUF6378"/>
    <property type="match status" value="1"/>
</dbReference>
<evidence type="ECO:0000313" key="2">
    <source>
        <dbReference type="EMBL" id="GGO16010.1"/>
    </source>
</evidence>
<gene>
    <name evidence="2" type="ORF">GCM10007972_24580</name>
</gene>
<dbReference type="InterPro" id="IPR045958">
    <property type="entry name" value="DUF6378"/>
</dbReference>
<protein>
    <recommendedName>
        <fullName evidence="1">DUF6378 domain-containing protein</fullName>
    </recommendedName>
</protein>
<organism evidence="2 3">
    <name type="scientific">Iodidimonas muriae</name>
    <dbReference type="NCBI Taxonomy" id="261467"/>
    <lineage>
        <taxon>Bacteria</taxon>
        <taxon>Pseudomonadati</taxon>
        <taxon>Pseudomonadota</taxon>
        <taxon>Alphaproteobacteria</taxon>
        <taxon>Iodidimonadales</taxon>
        <taxon>Iodidimonadaceae</taxon>
        <taxon>Iodidimonas</taxon>
    </lineage>
</organism>
<name>A0ABQ2LFT4_9PROT</name>
<evidence type="ECO:0000259" key="1">
    <source>
        <dbReference type="Pfam" id="PF19905"/>
    </source>
</evidence>
<feature type="domain" description="DUF6378" evidence="1">
    <location>
        <begin position="5"/>
        <end position="70"/>
    </location>
</feature>
<keyword evidence="3" id="KW-1185">Reference proteome</keyword>
<dbReference type="Proteomes" id="UP000602381">
    <property type="component" value="Unassembled WGS sequence"/>
</dbReference>
<evidence type="ECO:0000313" key="3">
    <source>
        <dbReference type="Proteomes" id="UP000602381"/>
    </source>
</evidence>
<dbReference type="EMBL" id="BMOV01000010">
    <property type="protein sequence ID" value="GGO16010.1"/>
    <property type="molecule type" value="Genomic_DNA"/>
</dbReference>
<reference evidence="3" key="1">
    <citation type="journal article" date="2019" name="Int. J. Syst. Evol. Microbiol.">
        <title>The Global Catalogue of Microorganisms (GCM) 10K type strain sequencing project: providing services to taxonomists for standard genome sequencing and annotation.</title>
        <authorList>
            <consortium name="The Broad Institute Genomics Platform"/>
            <consortium name="The Broad Institute Genome Sequencing Center for Infectious Disease"/>
            <person name="Wu L."/>
            <person name="Ma J."/>
        </authorList>
    </citation>
    <scope>NUCLEOTIDE SEQUENCE [LARGE SCALE GENOMIC DNA]</scope>
    <source>
        <strain evidence="3">JCM 17843</strain>
    </source>
</reference>
<dbReference type="RefSeq" id="WP_150006422.1">
    <property type="nucleotide sequence ID" value="NZ_BMOV01000010.1"/>
</dbReference>
<sequence length="70" mass="7638">MTREEILADASSPVTTVRAEEYGDAHRMHARIAAIWSAILGHAVTPHQVALCMAGLKLARLAHLPDHRDS</sequence>
<accession>A0ABQ2LFT4</accession>